<dbReference type="RefSeq" id="WP_189680225.1">
    <property type="nucleotide sequence ID" value="NZ_BNCJ01000005.1"/>
</dbReference>
<reference evidence="2" key="2">
    <citation type="submission" date="2020-09" db="EMBL/GenBank/DDBJ databases">
        <authorList>
            <person name="Sun Q."/>
            <person name="Kim S."/>
        </authorList>
    </citation>
    <scope>NUCLEOTIDE SEQUENCE</scope>
    <source>
        <strain evidence="2">KCTC 42650</strain>
    </source>
</reference>
<name>A0A8J3GYA4_9RHOB</name>
<feature type="transmembrane region" description="Helical" evidence="1">
    <location>
        <begin position="243"/>
        <end position="266"/>
    </location>
</feature>
<proteinExistence type="predicted"/>
<evidence type="ECO:0000313" key="2">
    <source>
        <dbReference type="EMBL" id="GHF50620.1"/>
    </source>
</evidence>
<evidence type="ECO:0000313" key="3">
    <source>
        <dbReference type="Proteomes" id="UP000626220"/>
    </source>
</evidence>
<organism evidence="2 3">
    <name type="scientific">Seohaeicola zhoushanensis</name>
    <dbReference type="NCBI Taxonomy" id="1569283"/>
    <lineage>
        <taxon>Bacteria</taxon>
        <taxon>Pseudomonadati</taxon>
        <taxon>Pseudomonadota</taxon>
        <taxon>Alphaproteobacteria</taxon>
        <taxon>Rhodobacterales</taxon>
        <taxon>Roseobacteraceae</taxon>
        <taxon>Seohaeicola</taxon>
    </lineage>
</organism>
<accession>A0A8J3GYA4</accession>
<dbReference type="EMBL" id="BNCJ01000005">
    <property type="protein sequence ID" value="GHF50620.1"/>
    <property type="molecule type" value="Genomic_DNA"/>
</dbReference>
<keyword evidence="1" id="KW-1133">Transmembrane helix</keyword>
<keyword evidence="3" id="KW-1185">Reference proteome</keyword>
<dbReference type="Proteomes" id="UP000626220">
    <property type="component" value="Unassembled WGS sequence"/>
</dbReference>
<evidence type="ECO:0000256" key="1">
    <source>
        <dbReference type="SAM" id="Phobius"/>
    </source>
</evidence>
<sequence>MTNTCSYHGGLVMFASEEEMLERLSRIAATSLEDYGHPVEKSALIDACTARVVSSRYAIKLSLTQDLVPGEDGQRGLRFENFRLVTPAERQHRVVIELFPADTRRDDREISELLMVVMLYRAAHEFDVQMIEWLDPLTLLTTAEFLTAFANVGPNLVPLRVGHANINDDRFAPEDEIALHAPEESAFVVHLEAVEVDPDQSDVRRLAIWGMTCTLATLSTPVALSMAAVNLVRGEDFRLNTHVLALTGFLVMLQSTGALASAIAVLPL</sequence>
<keyword evidence="1" id="KW-0472">Membrane</keyword>
<keyword evidence="1" id="KW-0812">Transmembrane</keyword>
<reference evidence="2" key="1">
    <citation type="journal article" date="2014" name="Int. J. Syst. Evol. Microbiol.">
        <title>Complete genome sequence of Corynebacterium casei LMG S-19264T (=DSM 44701T), isolated from a smear-ripened cheese.</title>
        <authorList>
            <consortium name="US DOE Joint Genome Institute (JGI-PGF)"/>
            <person name="Walter F."/>
            <person name="Albersmeier A."/>
            <person name="Kalinowski J."/>
            <person name="Ruckert C."/>
        </authorList>
    </citation>
    <scope>NUCLEOTIDE SEQUENCE</scope>
    <source>
        <strain evidence="2">KCTC 42650</strain>
    </source>
</reference>
<gene>
    <name evidence="2" type="ORF">GCM10017056_22900</name>
</gene>
<dbReference type="AlphaFoldDB" id="A0A8J3GYA4"/>
<protein>
    <submittedName>
        <fullName evidence="2">Uncharacterized protein</fullName>
    </submittedName>
</protein>
<comment type="caution">
    <text evidence="2">The sequence shown here is derived from an EMBL/GenBank/DDBJ whole genome shotgun (WGS) entry which is preliminary data.</text>
</comment>
<feature type="transmembrane region" description="Helical" evidence="1">
    <location>
        <begin position="206"/>
        <end position="231"/>
    </location>
</feature>